<dbReference type="AlphaFoldDB" id="A0A8S2ZCA7"/>
<feature type="region of interest" description="Disordered" evidence="1">
    <location>
        <begin position="30"/>
        <end position="60"/>
    </location>
</feature>
<name>A0A8S2ZCA7_9BILA</name>
<evidence type="ECO:0000313" key="3">
    <source>
        <dbReference type="Proteomes" id="UP000681722"/>
    </source>
</evidence>
<feature type="compositionally biased region" description="Basic and acidic residues" evidence="1">
    <location>
        <begin position="30"/>
        <end position="46"/>
    </location>
</feature>
<comment type="caution">
    <text evidence="2">The sequence shown here is derived from an EMBL/GenBank/DDBJ whole genome shotgun (WGS) entry which is preliminary data.</text>
</comment>
<accession>A0A8S2ZCA7</accession>
<evidence type="ECO:0000313" key="2">
    <source>
        <dbReference type="EMBL" id="CAF4627134.1"/>
    </source>
</evidence>
<protein>
    <submittedName>
        <fullName evidence="2">Uncharacterized protein</fullName>
    </submittedName>
</protein>
<feature type="compositionally biased region" description="Acidic residues" evidence="1">
    <location>
        <begin position="47"/>
        <end position="57"/>
    </location>
</feature>
<dbReference type="Proteomes" id="UP000681722">
    <property type="component" value="Unassembled WGS sequence"/>
</dbReference>
<dbReference type="EMBL" id="CAJOBC010135400">
    <property type="protein sequence ID" value="CAF4627134.1"/>
    <property type="molecule type" value="Genomic_DNA"/>
</dbReference>
<sequence>MDWPDNYKFNKFTTVYLIGIERYLQECLDSERKRTNEDVEEDRNGDNDEENDLDDYSDPNFTMDAEQKIEEQFIIEKGKDESDKYVLVNTRIDYQTRPNELNA</sequence>
<gene>
    <name evidence="2" type="ORF">SRO942_LOCUS49726</name>
</gene>
<feature type="non-terminal residue" evidence="2">
    <location>
        <position position="1"/>
    </location>
</feature>
<reference evidence="2" key="1">
    <citation type="submission" date="2021-02" db="EMBL/GenBank/DDBJ databases">
        <authorList>
            <person name="Nowell W R."/>
        </authorList>
    </citation>
    <scope>NUCLEOTIDE SEQUENCE</scope>
</reference>
<organism evidence="2 3">
    <name type="scientific">Didymodactylos carnosus</name>
    <dbReference type="NCBI Taxonomy" id="1234261"/>
    <lineage>
        <taxon>Eukaryota</taxon>
        <taxon>Metazoa</taxon>
        <taxon>Spiralia</taxon>
        <taxon>Gnathifera</taxon>
        <taxon>Rotifera</taxon>
        <taxon>Eurotatoria</taxon>
        <taxon>Bdelloidea</taxon>
        <taxon>Philodinida</taxon>
        <taxon>Philodinidae</taxon>
        <taxon>Didymodactylos</taxon>
    </lineage>
</organism>
<proteinExistence type="predicted"/>
<evidence type="ECO:0000256" key="1">
    <source>
        <dbReference type="SAM" id="MobiDB-lite"/>
    </source>
</evidence>